<name>A0AA87K4H4_STRSU</name>
<dbReference type="Gene3D" id="3.40.630.30">
    <property type="match status" value="1"/>
</dbReference>
<gene>
    <name evidence="2" type="ORF">SSUR61_0289</name>
</gene>
<dbReference type="PANTHER" id="PTHR43617:SF33">
    <property type="entry name" value="SPORE COAT POLYSACCHARIDE BIOSYNTHESIS PROTEIN SPSD"/>
    <property type="match status" value="1"/>
</dbReference>
<dbReference type="InterPro" id="IPR050276">
    <property type="entry name" value="MshD_Acetyltransferase"/>
</dbReference>
<dbReference type="EMBL" id="AEYY01000006">
    <property type="protein sequence ID" value="EHC03735.1"/>
    <property type="molecule type" value="Genomic_DNA"/>
</dbReference>
<evidence type="ECO:0000313" key="2">
    <source>
        <dbReference type="EMBL" id="EHC03735.1"/>
    </source>
</evidence>
<proteinExistence type="predicted"/>
<dbReference type="Pfam" id="PF00583">
    <property type="entry name" value="Acetyltransf_1"/>
    <property type="match status" value="1"/>
</dbReference>
<dbReference type="InterPro" id="IPR016181">
    <property type="entry name" value="Acyl_CoA_acyltransferase"/>
</dbReference>
<dbReference type="PROSITE" id="PS51186">
    <property type="entry name" value="GNAT"/>
    <property type="match status" value="1"/>
</dbReference>
<dbReference type="GO" id="GO:0016747">
    <property type="term" value="F:acyltransferase activity, transferring groups other than amino-acyl groups"/>
    <property type="evidence" value="ECO:0007669"/>
    <property type="project" value="InterPro"/>
</dbReference>
<dbReference type="Proteomes" id="UP000004014">
    <property type="component" value="Unassembled WGS sequence"/>
</dbReference>
<evidence type="ECO:0000313" key="3">
    <source>
        <dbReference type="Proteomes" id="UP000004014"/>
    </source>
</evidence>
<organism evidence="2 3">
    <name type="scientific">Streptococcus suis R61</name>
    <dbReference type="NCBI Taxonomy" id="996306"/>
    <lineage>
        <taxon>Bacteria</taxon>
        <taxon>Bacillati</taxon>
        <taxon>Bacillota</taxon>
        <taxon>Bacilli</taxon>
        <taxon>Lactobacillales</taxon>
        <taxon>Streptococcaceae</taxon>
        <taxon>Streptococcus</taxon>
    </lineage>
</organism>
<dbReference type="PANTHER" id="PTHR43617">
    <property type="entry name" value="L-AMINO ACID N-ACETYLTRANSFERASE"/>
    <property type="match status" value="1"/>
</dbReference>
<comment type="caution">
    <text evidence="2">The sequence shown here is derived from an EMBL/GenBank/DDBJ whole genome shotgun (WGS) entry which is preliminary data.</text>
</comment>
<dbReference type="InterPro" id="IPR000182">
    <property type="entry name" value="GNAT_dom"/>
</dbReference>
<dbReference type="CDD" id="cd04301">
    <property type="entry name" value="NAT_SF"/>
    <property type="match status" value="1"/>
</dbReference>
<protein>
    <submittedName>
        <fullName evidence="2">Histone acetyltransferase HPA2-like acetyltransferase</fullName>
    </submittedName>
</protein>
<feature type="domain" description="N-acetyltransferase" evidence="1">
    <location>
        <begin position="22"/>
        <end position="189"/>
    </location>
</feature>
<accession>A0AA87K4H4</accession>
<evidence type="ECO:0000259" key="1">
    <source>
        <dbReference type="PROSITE" id="PS51186"/>
    </source>
</evidence>
<dbReference type="AlphaFoldDB" id="A0AA87K4H4"/>
<dbReference type="SUPFAM" id="SSF55729">
    <property type="entry name" value="Acyl-CoA N-acyltransferases (Nat)"/>
    <property type="match status" value="1"/>
</dbReference>
<reference evidence="2 3" key="1">
    <citation type="submission" date="2011-03" db="EMBL/GenBank/DDBJ databases">
        <title>Deep-sequencing identification of multiple resistance mechanism for the high antibiotic-resistance strain Streptococcus suis R61.</title>
        <authorList>
            <person name="Hu P."/>
            <person name="Yang M."/>
            <person name="Jin M."/>
            <person name="Xiao J."/>
        </authorList>
    </citation>
    <scope>NUCLEOTIDE SEQUENCE [LARGE SCALE GENOMIC DNA]</scope>
    <source>
        <strain evidence="2 3">R61</strain>
    </source>
</reference>
<sequence>MREAVAALAAYLTQLEMRGNEMQIDPIRLEEVSVLQELAKQTFAETFAHDNDPKELEAFFEESYSLEVLTSELSDPNCQHYFLRVDKQIAGYLKLNQGPAQTEQELENAFEIQRIYLLQAFQGRGLGKVLFEFALEKAEQSSCDWVWLGVWEHNYKAQQFYAKYGFEKFGQHEFAVGDKIDVDWLLKRPLHQKG</sequence>